<protein>
    <submittedName>
        <fullName evidence="2">Transglutaminase family protein</fullName>
    </submittedName>
</protein>
<dbReference type="InterPro" id="IPR013589">
    <property type="entry name" value="Bac_transglu_N"/>
</dbReference>
<dbReference type="Pfam" id="PF08379">
    <property type="entry name" value="Bact_transglu_N"/>
    <property type="match status" value="1"/>
</dbReference>
<dbReference type="InterPro" id="IPR038765">
    <property type="entry name" value="Papain-like_cys_pep_sf"/>
</dbReference>
<comment type="caution">
    <text evidence="2">The sequence shown here is derived from an EMBL/GenBank/DDBJ whole genome shotgun (WGS) entry which is preliminary data.</text>
</comment>
<evidence type="ECO:0000313" key="3">
    <source>
        <dbReference type="Proteomes" id="UP001230156"/>
    </source>
</evidence>
<keyword evidence="3" id="KW-1185">Reference proteome</keyword>
<gene>
    <name evidence="2" type="ORF">Q8A70_10440</name>
</gene>
<dbReference type="SMART" id="SM00460">
    <property type="entry name" value="TGc"/>
    <property type="match status" value="1"/>
</dbReference>
<name>A0ABU0YK49_9PROT</name>
<dbReference type="RefSeq" id="WP_379955534.1">
    <property type="nucleotide sequence ID" value="NZ_JAUYVI010000003.1"/>
</dbReference>
<sequence>MRIRIHHETAYTYDRPAQSVIQILRLTPRDHEGQYVRRWRIDLDHGGVLRQREDAFGNIIHVLSASGEFTQFSLSVDGEVETQDTAGIVRGATEHFPPALYLRETALTRPDAAIVDFARSAAGKSKNGPLDRLHKLLVELHDHMSFEIGTTDSGTSAIEAFQSGRGVCQDLSHVFIAAARTLGIPCRYVAGHLFRSDMVTPQEAGHAWAEAHIPDLGWIGFDPANGISPTDSYVRVAIGLDALGAAPVRGAQIGGSDEKLAVTVTVDQTAQQQQQQS</sequence>
<dbReference type="Gene3D" id="3.10.620.30">
    <property type="match status" value="1"/>
</dbReference>
<organism evidence="2 3">
    <name type="scientific">Dongia sedimenti</name>
    <dbReference type="NCBI Taxonomy" id="3064282"/>
    <lineage>
        <taxon>Bacteria</taxon>
        <taxon>Pseudomonadati</taxon>
        <taxon>Pseudomonadota</taxon>
        <taxon>Alphaproteobacteria</taxon>
        <taxon>Rhodospirillales</taxon>
        <taxon>Dongiaceae</taxon>
        <taxon>Dongia</taxon>
    </lineage>
</organism>
<feature type="domain" description="Transglutaminase-like" evidence="1">
    <location>
        <begin position="160"/>
        <end position="225"/>
    </location>
</feature>
<dbReference type="PANTHER" id="PTHR33490:SF6">
    <property type="entry name" value="SLL1049 PROTEIN"/>
    <property type="match status" value="1"/>
</dbReference>
<evidence type="ECO:0000313" key="2">
    <source>
        <dbReference type="EMBL" id="MDQ7248087.1"/>
    </source>
</evidence>
<evidence type="ECO:0000259" key="1">
    <source>
        <dbReference type="SMART" id="SM00460"/>
    </source>
</evidence>
<dbReference type="Pfam" id="PF01841">
    <property type="entry name" value="Transglut_core"/>
    <property type="match status" value="1"/>
</dbReference>
<dbReference type="PANTHER" id="PTHR33490">
    <property type="entry name" value="BLR5614 PROTEIN-RELATED"/>
    <property type="match status" value="1"/>
</dbReference>
<dbReference type="SUPFAM" id="SSF54001">
    <property type="entry name" value="Cysteine proteinases"/>
    <property type="match status" value="1"/>
</dbReference>
<dbReference type="Proteomes" id="UP001230156">
    <property type="component" value="Unassembled WGS sequence"/>
</dbReference>
<dbReference type="InterPro" id="IPR002931">
    <property type="entry name" value="Transglutaminase-like"/>
</dbReference>
<proteinExistence type="predicted"/>
<dbReference type="EMBL" id="JAUYVI010000003">
    <property type="protein sequence ID" value="MDQ7248087.1"/>
    <property type="molecule type" value="Genomic_DNA"/>
</dbReference>
<accession>A0ABU0YK49</accession>
<reference evidence="3" key="1">
    <citation type="submission" date="2023-08" db="EMBL/GenBank/DDBJ databases">
        <title>Rhodospirillaceae gen. nov., a novel taxon isolated from the Yangtze River Yuezi River estuary sludge.</title>
        <authorList>
            <person name="Ruan L."/>
        </authorList>
    </citation>
    <scope>NUCLEOTIDE SEQUENCE [LARGE SCALE GENOMIC DNA]</scope>
    <source>
        <strain evidence="3">R-7</strain>
    </source>
</reference>